<dbReference type="WBParaSite" id="EgrG_000314900">
    <property type="protein sequence ID" value="EgrG_000314900"/>
    <property type="gene ID" value="EgrG_000314900"/>
</dbReference>
<dbReference type="PANTHER" id="PTHR31437">
    <property type="entry name" value="SREK1IP1 FAMILY MEMBER"/>
    <property type="match status" value="1"/>
</dbReference>
<name>A0A068X283_ECHGR</name>
<evidence type="ECO:0000256" key="3">
    <source>
        <dbReference type="ARBA" id="ARBA00022833"/>
    </source>
</evidence>
<organism evidence="4">
    <name type="scientific">Echinococcus granulosus</name>
    <name type="common">Hydatid tapeworm</name>
    <dbReference type="NCBI Taxonomy" id="6210"/>
    <lineage>
        <taxon>Eukaryota</taxon>
        <taxon>Metazoa</taxon>
        <taxon>Spiralia</taxon>
        <taxon>Lophotrochozoa</taxon>
        <taxon>Platyhelminthes</taxon>
        <taxon>Cestoda</taxon>
        <taxon>Eucestoda</taxon>
        <taxon>Cyclophyllidea</taxon>
        <taxon>Taeniidae</taxon>
        <taxon>Echinococcus</taxon>
        <taxon>Echinococcus granulosus group</taxon>
    </lineage>
</organism>
<evidence type="ECO:0000256" key="1">
    <source>
        <dbReference type="ARBA" id="ARBA00022723"/>
    </source>
</evidence>
<sequence>MDSANQSSRPFHVGCKKCEFSGHLTFQCRNYLRSGETNNVDPDIESTSLDSDDDEMLNEAIGKRKAELATA</sequence>
<dbReference type="EMBL" id="LK028627">
    <property type="protein sequence ID" value="CDS24848.1"/>
    <property type="molecule type" value="Genomic_DNA"/>
</dbReference>
<dbReference type="Proteomes" id="UP000492820">
    <property type="component" value="Unassembled WGS sequence"/>
</dbReference>
<protein>
    <submittedName>
        <fullName evidence="6">Gag-protease polyprotein</fullName>
    </submittedName>
</protein>
<evidence type="ECO:0000313" key="6">
    <source>
        <dbReference type="WBParaSite" id="EgrG_000314900"/>
    </source>
</evidence>
<keyword evidence="2" id="KW-0863">Zinc-finger</keyword>
<proteinExistence type="predicted"/>
<reference evidence="4 5" key="1">
    <citation type="journal article" date="2013" name="Nature">
        <title>The genomes of four tapeworm species reveal adaptations to parasitism.</title>
        <authorList>
            <person name="Tsai I.J."/>
            <person name="Zarowiecki M."/>
            <person name="Holroyd N."/>
            <person name="Garciarrubio A."/>
            <person name="Sanchez-Flores A."/>
            <person name="Brooks K.L."/>
            <person name="Tracey A."/>
            <person name="Bobes R.J."/>
            <person name="Fragoso G."/>
            <person name="Sciutto E."/>
            <person name="Aslett M."/>
            <person name="Beasley H."/>
            <person name="Bennett H.M."/>
            <person name="Cai J."/>
            <person name="Camicia F."/>
            <person name="Clark R."/>
            <person name="Cucher M."/>
            <person name="De Silva N."/>
            <person name="Day T.A."/>
            <person name="Deplazes P."/>
            <person name="Estrada K."/>
            <person name="Fernandez C."/>
            <person name="Holland P.W."/>
            <person name="Hou J."/>
            <person name="Hu S."/>
            <person name="Huckvale T."/>
            <person name="Hung S.S."/>
            <person name="Kamenetzky L."/>
            <person name="Keane J.A."/>
            <person name="Kiss F."/>
            <person name="Koziol U."/>
            <person name="Lambert O."/>
            <person name="Liu K."/>
            <person name="Luo X."/>
            <person name="Luo Y."/>
            <person name="Macchiaroli N."/>
            <person name="Nichol S."/>
            <person name="Paps J."/>
            <person name="Parkinson J."/>
            <person name="Pouchkina-Stantcheva N."/>
            <person name="Riddiford N."/>
            <person name="Rosenzvit M."/>
            <person name="Salinas G."/>
            <person name="Wasmuth J.D."/>
            <person name="Zamanian M."/>
            <person name="Zheng Y."/>
            <person name="Cai X."/>
            <person name="Soberon X."/>
            <person name="Olson P.D."/>
            <person name="Laclette J.P."/>
            <person name="Brehm K."/>
            <person name="Berriman M."/>
            <person name="Garciarrubio A."/>
            <person name="Bobes R.J."/>
            <person name="Fragoso G."/>
            <person name="Sanchez-Flores A."/>
            <person name="Estrada K."/>
            <person name="Cevallos M.A."/>
            <person name="Morett E."/>
            <person name="Gonzalez V."/>
            <person name="Portillo T."/>
            <person name="Ochoa-Leyva A."/>
            <person name="Jose M.V."/>
            <person name="Sciutto E."/>
            <person name="Landa A."/>
            <person name="Jimenez L."/>
            <person name="Valdes V."/>
            <person name="Carrero J.C."/>
            <person name="Larralde C."/>
            <person name="Morales-Montor J."/>
            <person name="Limon-Lason J."/>
            <person name="Soberon X."/>
            <person name="Laclette J.P."/>
        </authorList>
    </citation>
    <scope>NUCLEOTIDE SEQUENCE [LARGE SCALE GENOMIC DNA]</scope>
</reference>
<keyword evidence="3" id="KW-0862">Zinc</keyword>
<reference evidence="4" key="2">
    <citation type="submission" date="2014-06" db="EMBL/GenBank/DDBJ databases">
        <authorList>
            <person name="Aslett M."/>
        </authorList>
    </citation>
    <scope>NUCLEOTIDE SEQUENCE</scope>
</reference>
<gene>
    <name evidence="4" type="ORF">EgrG_000314900</name>
</gene>
<accession>A0A068X283</accession>
<evidence type="ECO:0000313" key="4">
    <source>
        <dbReference type="EMBL" id="CDS24848.1"/>
    </source>
</evidence>
<keyword evidence="1" id="KW-0479">Metal-binding</keyword>
<dbReference type="AlphaFoldDB" id="A0A068X283"/>
<evidence type="ECO:0000256" key="2">
    <source>
        <dbReference type="ARBA" id="ARBA00022771"/>
    </source>
</evidence>
<dbReference type="GO" id="GO:0008270">
    <property type="term" value="F:zinc ion binding"/>
    <property type="evidence" value="ECO:0007669"/>
    <property type="project" value="UniProtKB-KW"/>
</dbReference>
<dbReference type="PANTHER" id="PTHR31437:SF1">
    <property type="entry name" value="PROTEIN SREK1IP1"/>
    <property type="match status" value="1"/>
</dbReference>
<evidence type="ECO:0000313" key="5">
    <source>
        <dbReference type="Proteomes" id="UP000492820"/>
    </source>
</evidence>
<dbReference type="OrthoDB" id="5984709at2759"/>
<reference evidence="6" key="3">
    <citation type="submission" date="2020-10" db="UniProtKB">
        <authorList>
            <consortium name="WormBaseParasite"/>
        </authorList>
    </citation>
    <scope>IDENTIFICATION</scope>
</reference>